<reference evidence="2 3" key="1">
    <citation type="submission" date="2018-04" db="EMBL/GenBank/DDBJ databases">
        <title>The genome sequence of Caulobacter sp. 736.</title>
        <authorList>
            <person name="Gao J."/>
            <person name="Sun J."/>
        </authorList>
    </citation>
    <scope>NUCLEOTIDE SEQUENCE [LARGE SCALE GENOMIC DNA]</scope>
    <source>
        <strain evidence="2 3">736</strain>
    </source>
</reference>
<proteinExistence type="predicted"/>
<dbReference type="RefSeq" id="WP_116567885.1">
    <property type="nucleotide sequence ID" value="NZ_QDKP01000040.1"/>
</dbReference>
<accession>A0A2T9JD69</accession>
<evidence type="ECO:0000313" key="2">
    <source>
        <dbReference type="EMBL" id="PVM80867.1"/>
    </source>
</evidence>
<dbReference type="Proteomes" id="UP000244913">
    <property type="component" value="Unassembled WGS sequence"/>
</dbReference>
<keyword evidence="3" id="KW-1185">Reference proteome</keyword>
<dbReference type="AlphaFoldDB" id="A0A2T9JD69"/>
<dbReference type="Gene3D" id="3.30.2310.20">
    <property type="entry name" value="RelE-like"/>
    <property type="match status" value="1"/>
</dbReference>
<dbReference type="EMBL" id="QDKP01000040">
    <property type="protein sequence ID" value="PVM80867.1"/>
    <property type="molecule type" value="Genomic_DNA"/>
</dbReference>
<dbReference type="Pfam" id="PF05016">
    <property type="entry name" value="ParE_toxin"/>
    <property type="match status" value="1"/>
</dbReference>
<gene>
    <name evidence="2" type="ORF">DDF65_13090</name>
</gene>
<protein>
    <recommendedName>
        <fullName evidence="4">Type II toxin-antitoxin system RelE/ParE family toxin</fullName>
    </recommendedName>
</protein>
<sequence>MRPVRLSASAAKDIQGVGDDLAADQPRAASDFVAHLLLRRQSLANAPEGYGLKPASGANVRGVTLPPCIILYRILERDILILGVRHGARKPVAFK</sequence>
<evidence type="ECO:0000313" key="3">
    <source>
        <dbReference type="Proteomes" id="UP000244913"/>
    </source>
</evidence>
<dbReference type="InterPro" id="IPR007712">
    <property type="entry name" value="RelE/ParE_toxin"/>
</dbReference>
<dbReference type="InterPro" id="IPR035093">
    <property type="entry name" value="RelE/ParE_toxin_dom_sf"/>
</dbReference>
<evidence type="ECO:0000256" key="1">
    <source>
        <dbReference type="ARBA" id="ARBA00022649"/>
    </source>
</evidence>
<comment type="caution">
    <text evidence="2">The sequence shown here is derived from an EMBL/GenBank/DDBJ whole genome shotgun (WGS) entry which is preliminary data.</text>
</comment>
<keyword evidence="1" id="KW-1277">Toxin-antitoxin system</keyword>
<evidence type="ECO:0008006" key="4">
    <source>
        <dbReference type="Google" id="ProtNLM"/>
    </source>
</evidence>
<organism evidence="2 3">
    <name type="scientific">Caulobacter radicis</name>
    <dbReference type="NCBI Taxonomy" id="2172650"/>
    <lineage>
        <taxon>Bacteria</taxon>
        <taxon>Pseudomonadati</taxon>
        <taxon>Pseudomonadota</taxon>
        <taxon>Alphaproteobacteria</taxon>
        <taxon>Caulobacterales</taxon>
        <taxon>Caulobacteraceae</taxon>
        <taxon>Caulobacter</taxon>
    </lineage>
</organism>
<name>A0A2T9JD69_9CAUL</name>